<dbReference type="InterPro" id="IPR027417">
    <property type="entry name" value="P-loop_NTPase"/>
</dbReference>
<dbReference type="Gene3D" id="3.40.50.300">
    <property type="entry name" value="P-loop containing nucleotide triphosphate hydrolases"/>
    <property type="match status" value="1"/>
</dbReference>
<proteinExistence type="predicted"/>
<evidence type="ECO:0000313" key="1">
    <source>
        <dbReference type="EMBL" id="CAD8719089.1"/>
    </source>
</evidence>
<dbReference type="AlphaFoldDB" id="A0A7S0SXH6"/>
<name>A0A7S0SXH6_9STRA</name>
<protein>
    <recommendedName>
        <fullName evidence="2">Sulfotransferase domain-containing protein</fullName>
    </recommendedName>
</protein>
<accession>A0A7S0SXH6</accession>
<gene>
    <name evidence="1" type="ORF">CNEB1095_LOCUS3148</name>
</gene>
<dbReference type="SUPFAM" id="SSF52540">
    <property type="entry name" value="P-loop containing nucleoside triphosphate hydrolases"/>
    <property type="match status" value="1"/>
</dbReference>
<dbReference type="EMBL" id="HBFD01004801">
    <property type="protein sequence ID" value="CAD8719089.1"/>
    <property type="molecule type" value="Transcribed_RNA"/>
</dbReference>
<sequence length="312" mass="35815">MSSHPSVLPSLCGGSRPRYLLNNHELRDQCIPFIEENEKYSVLDHSQLYASDQMIPMRITEDNINTRVVFAVRHPVERFIEQYLSLSSRRINDSNVSLRSILNDMYNKDSKYSHLRQLVTNGSSDEVIRLYYLINNNDNLSYTDMLFSNSVYYPIVLHFTNQLTSRNVLIVDGFNDSLNQIFNYLGFCSFSHTFNKITSSLQLQSVIADSEIANEELSQDIYSQLNLFFEPFITSLMSLTNVNLTYWIKSEPPDYLPLFSIADNNKSSPAQWFESSLSPLNVDSGIMSHLLPKGKSSTDERFNTTLGMLISF</sequence>
<organism evidence="1">
    <name type="scientific">Chromulina nebulosa</name>
    <dbReference type="NCBI Taxonomy" id="96789"/>
    <lineage>
        <taxon>Eukaryota</taxon>
        <taxon>Sar</taxon>
        <taxon>Stramenopiles</taxon>
        <taxon>Ochrophyta</taxon>
        <taxon>Chrysophyceae</taxon>
        <taxon>Chromulinales</taxon>
        <taxon>Chromulinaceae</taxon>
        <taxon>Chromulina</taxon>
    </lineage>
</organism>
<evidence type="ECO:0008006" key="2">
    <source>
        <dbReference type="Google" id="ProtNLM"/>
    </source>
</evidence>
<reference evidence="1" key="1">
    <citation type="submission" date="2021-01" db="EMBL/GenBank/DDBJ databases">
        <authorList>
            <person name="Corre E."/>
            <person name="Pelletier E."/>
            <person name="Niang G."/>
            <person name="Scheremetjew M."/>
            <person name="Finn R."/>
            <person name="Kale V."/>
            <person name="Holt S."/>
            <person name="Cochrane G."/>
            <person name="Meng A."/>
            <person name="Brown T."/>
            <person name="Cohen L."/>
        </authorList>
    </citation>
    <scope>NUCLEOTIDE SEQUENCE</scope>
    <source>
        <strain evidence="1">UTEXLB2642</strain>
    </source>
</reference>